<feature type="domain" description="KaiC" evidence="7">
    <location>
        <begin position="8"/>
        <end position="251"/>
    </location>
</feature>
<evidence type="ECO:0000256" key="6">
    <source>
        <dbReference type="ARBA" id="ARBA00022801"/>
    </source>
</evidence>
<dbReference type="EC" id="2.7.11.1" evidence="1"/>
<dbReference type="PIRSF" id="PIRSF039117">
    <property type="entry name" value="KaiC"/>
    <property type="match status" value="1"/>
</dbReference>
<protein>
    <recommendedName>
        <fullName evidence="1">non-specific serine/threonine protein kinase</fullName>
        <ecNumber evidence="1">2.7.11.1</ecNumber>
    </recommendedName>
</protein>
<keyword evidence="5" id="KW-0418">Kinase</keyword>
<dbReference type="Pfam" id="PF06745">
    <property type="entry name" value="ATPase"/>
    <property type="match status" value="2"/>
</dbReference>
<dbReference type="InterPro" id="IPR030665">
    <property type="entry name" value="KaiC"/>
</dbReference>
<accession>A0ABM8HPW6</accession>
<gene>
    <name evidence="8" type="ORF">DESUT3_08800</name>
</gene>
<evidence type="ECO:0000256" key="1">
    <source>
        <dbReference type="ARBA" id="ARBA00012513"/>
    </source>
</evidence>
<dbReference type="InterPro" id="IPR051347">
    <property type="entry name" value="Circadian_clock_KaiC-rel"/>
</dbReference>
<evidence type="ECO:0000259" key="7">
    <source>
        <dbReference type="PROSITE" id="PS51146"/>
    </source>
</evidence>
<keyword evidence="3" id="KW-0808">Transferase</keyword>
<dbReference type="PANTHER" id="PTHR42926:SF1">
    <property type="entry name" value="CIRCADIAN CLOCK OSCILLATOR PROTEIN KAIC 1"/>
    <property type="match status" value="1"/>
</dbReference>
<proteinExistence type="predicted"/>
<dbReference type="InterPro" id="IPR010624">
    <property type="entry name" value="KaiC_dom"/>
</dbReference>
<dbReference type="InterPro" id="IPR027417">
    <property type="entry name" value="P-loop_NTPase"/>
</dbReference>
<keyword evidence="6" id="KW-0378">Hydrolase</keyword>
<keyword evidence="2" id="KW-0597">Phosphoprotein</keyword>
<dbReference type="InterPro" id="IPR047222">
    <property type="entry name" value="KaiC_C"/>
</dbReference>
<dbReference type="InterPro" id="IPR014774">
    <property type="entry name" value="KaiC-like_dom"/>
</dbReference>
<sequence length="503" mass="55365">MTNSTGIEKLVTHIPGFDLIAEGGLPKGRTTLVSGTAGSAKTVLACQFLAAGLVHADEPGVFVTFEEPPEDIRRNMHSLGWALKDWEAQEKWAFVDASPDPAEELIEAGSYDFGALLARVEHAVRKVGAKRVVMDSIGAIFTKFTDRAMVRRELFRTATVLKQLEVTALLTAERTEEYGEIARFGVEEFVADNVVILRNALEGEKRRRTIEILKFRGTPHQKGEWPFTIVPGEGMVVLPLSAIELSQRSSNIRITSGNHELDRMCGGGFYRDSVILVSGATGTGKTLLVTEFLAGGTANGERCLLLAFEESREQIFRNATGWGVDFERMENEGKLKVICVYPEVASLEEHLIDMKKIIEEFQPNRVAIDSLSALERVATLKSFREFIIGVTSFIKHQEIAGLFTSTAPTLLGGTSVTDAHISTITDSIILLRYVEMYGDIRRGLTVLKMRGSMHDKEIREFTIDGQGMHIGTPFRGVTGILGGNPTQMAAGELERLGELFKDS</sequence>
<dbReference type="Gene3D" id="3.40.50.300">
    <property type="entry name" value="P-loop containing nucleotide triphosphate hydrolases"/>
    <property type="match status" value="2"/>
</dbReference>
<evidence type="ECO:0000256" key="2">
    <source>
        <dbReference type="ARBA" id="ARBA00022553"/>
    </source>
</evidence>
<evidence type="ECO:0000256" key="5">
    <source>
        <dbReference type="ARBA" id="ARBA00022777"/>
    </source>
</evidence>
<dbReference type="Proteomes" id="UP001319827">
    <property type="component" value="Chromosome"/>
</dbReference>
<keyword evidence="4" id="KW-0677">Repeat</keyword>
<evidence type="ECO:0000313" key="8">
    <source>
        <dbReference type="EMBL" id="BCR03811.1"/>
    </source>
</evidence>
<reference evidence="8 9" key="2">
    <citation type="journal article" date="2021" name="Int. J. Syst. Evol. Microbiol.">
        <title>Isolation and Polyphasic Characterization of Desulfuromonas versatilis sp. Nov., an Electrogenic Bacteria Capable of Versatile Metabolism Isolated from a Graphene Oxide-Reducing Enrichment Culture.</title>
        <authorList>
            <person name="Xie L."/>
            <person name="Yoshida N."/>
            <person name="Ishii S."/>
            <person name="Meng L."/>
        </authorList>
    </citation>
    <scope>NUCLEOTIDE SEQUENCE [LARGE SCALE GENOMIC DNA]</scope>
    <source>
        <strain evidence="8 9">NIT-T3</strain>
    </source>
</reference>
<dbReference type="CDD" id="cd19484">
    <property type="entry name" value="KaiC_C"/>
    <property type="match status" value="1"/>
</dbReference>
<keyword evidence="9" id="KW-1185">Reference proteome</keyword>
<dbReference type="PROSITE" id="PS51146">
    <property type="entry name" value="KAIC"/>
    <property type="match status" value="2"/>
</dbReference>
<dbReference type="RefSeq" id="WP_221251254.1">
    <property type="nucleotide sequence ID" value="NZ_AP024355.1"/>
</dbReference>
<dbReference type="EMBL" id="AP024355">
    <property type="protein sequence ID" value="BCR03811.1"/>
    <property type="molecule type" value="Genomic_DNA"/>
</dbReference>
<organism evidence="8 9">
    <name type="scientific">Desulfuromonas versatilis</name>
    <dbReference type="NCBI Taxonomy" id="2802975"/>
    <lineage>
        <taxon>Bacteria</taxon>
        <taxon>Pseudomonadati</taxon>
        <taxon>Thermodesulfobacteriota</taxon>
        <taxon>Desulfuromonadia</taxon>
        <taxon>Desulfuromonadales</taxon>
        <taxon>Desulfuromonadaceae</taxon>
        <taxon>Desulfuromonas</taxon>
    </lineage>
</organism>
<evidence type="ECO:0000256" key="3">
    <source>
        <dbReference type="ARBA" id="ARBA00022679"/>
    </source>
</evidence>
<dbReference type="NCBIfam" id="TIGR02655">
    <property type="entry name" value="circ_KaiC"/>
    <property type="match status" value="1"/>
</dbReference>
<evidence type="ECO:0000313" key="9">
    <source>
        <dbReference type="Proteomes" id="UP001319827"/>
    </source>
</evidence>
<dbReference type="NCBIfam" id="NF006799">
    <property type="entry name" value="PRK09302.1"/>
    <property type="match status" value="1"/>
</dbReference>
<dbReference type="InterPro" id="IPR013503">
    <property type="entry name" value="Circadian_KaiC_bact"/>
</dbReference>
<dbReference type="PANTHER" id="PTHR42926">
    <property type="match status" value="1"/>
</dbReference>
<evidence type="ECO:0000256" key="4">
    <source>
        <dbReference type="ARBA" id="ARBA00022737"/>
    </source>
</evidence>
<dbReference type="SUPFAM" id="SSF52540">
    <property type="entry name" value="P-loop containing nucleoside triphosphate hydrolases"/>
    <property type="match status" value="2"/>
</dbReference>
<reference evidence="8 9" key="1">
    <citation type="journal article" date="2016" name="C (Basel)">
        <title>Selective Growth of and Electricity Production by Marine Exoelectrogenic Bacteria in Self-Aggregated Hydrogel of Microbially Reduced Graphene Oxide.</title>
        <authorList>
            <person name="Yoshida N."/>
            <person name="Goto Y."/>
            <person name="Miyata Y."/>
        </authorList>
    </citation>
    <scope>NUCLEOTIDE SEQUENCE [LARGE SCALE GENOMIC DNA]</scope>
    <source>
        <strain evidence="8 9">NIT-T3</strain>
    </source>
</reference>
<name>A0ABM8HPW6_9BACT</name>
<feature type="domain" description="KaiC" evidence="7">
    <location>
        <begin position="252"/>
        <end position="484"/>
    </location>
</feature>